<organism evidence="1 2">
    <name type="scientific">Acinetobacter phage AIIMS-AbE5-RC</name>
    <dbReference type="NCBI Taxonomy" id="2981552"/>
    <lineage>
        <taxon>Viruses</taxon>
        <taxon>Duplodnaviria</taxon>
        <taxon>Heunggongvirae</taxon>
        <taxon>Uroviricota</taxon>
        <taxon>Caudoviricetes</taxon>
        <taxon>Autographivirales</taxon>
        <taxon>Autoscriptoviridae</taxon>
        <taxon>Beijerinckvirinae</taxon>
        <taxon>Friunavirus</taxon>
        <taxon>Friunavirus AIIMSAbE5RC</taxon>
    </lineage>
</organism>
<gene>
    <name evidence="1" type="ORF">AIIMSE5_012</name>
</gene>
<evidence type="ECO:0000313" key="1">
    <source>
        <dbReference type="EMBL" id="UYD72352.1"/>
    </source>
</evidence>
<dbReference type="EMBL" id="OP291336">
    <property type="protein sequence ID" value="UYD72352.1"/>
    <property type="molecule type" value="Genomic_DNA"/>
</dbReference>
<name>A0A9X9JPQ3_9CAUD</name>
<protein>
    <submittedName>
        <fullName evidence="1">Cellulosome protein</fullName>
    </submittedName>
</protein>
<reference evidence="1" key="1">
    <citation type="submission" date="2022-08" db="EMBL/GenBank/DDBJ databases">
        <authorList>
            <person name="Rathor N."/>
            <person name="Chaudhry R."/>
        </authorList>
    </citation>
    <scope>NUCLEOTIDE SEQUENCE</scope>
</reference>
<sequence>MIPVLTDSQGKVLIGYDTINDRAIAAGIDGNVTEVSGGTTFPVKKFTVKPLVTAINHMLFYGQSLSVGAQGTPVLSTSQPYLNTTFEYGPRMDQDSTKVVPLVERVGSPASDGGANRDKNLLQQLVDGTDMHCYRLAGALGEDYAYFRQYGNHSEW</sequence>
<proteinExistence type="predicted"/>
<accession>A0A9X9JPQ3</accession>
<dbReference type="Proteomes" id="UP001163359">
    <property type="component" value="Segment"/>
</dbReference>
<evidence type="ECO:0000313" key="2">
    <source>
        <dbReference type="Proteomes" id="UP001163359"/>
    </source>
</evidence>
<keyword evidence="2" id="KW-1185">Reference proteome</keyword>